<protein>
    <submittedName>
        <fullName evidence="3">Uncharacterized protein</fullName>
    </submittedName>
</protein>
<evidence type="ECO:0000256" key="2">
    <source>
        <dbReference type="SAM" id="Phobius"/>
    </source>
</evidence>
<keyword evidence="2" id="KW-1133">Transmembrane helix</keyword>
<feature type="transmembrane region" description="Helical" evidence="2">
    <location>
        <begin position="12"/>
        <end position="33"/>
    </location>
</feature>
<feature type="transmembrane region" description="Helical" evidence="2">
    <location>
        <begin position="111"/>
        <end position="136"/>
    </location>
</feature>
<feature type="compositionally biased region" description="Basic and acidic residues" evidence="1">
    <location>
        <begin position="311"/>
        <end position="320"/>
    </location>
</feature>
<organism evidence="3 4">
    <name type="scientific">Candidatus Thermofonsia Clade 1 bacterium</name>
    <dbReference type="NCBI Taxonomy" id="2364210"/>
    <lineage>
        <taxon>Bacteria</taxon>
        <taxon>Bacillati</taxon>
        <taxon>Chloroflexota</taxon>
        <taxon>Candidatus Thermofontia</taxon>
        <taxon>Candidatus Thermofonsia Clade 1</taxon>
    </lineage>
</organism>
<reference evidence="3 4" key="1">
    <citation type="submission" date="2017-11" db="EMBL/GenBank/DDBJ databases">
        <title>Evolution of Phototrophy in the Chloroflexi Phylum Driven by Horizontal Gene Transfer.</title>
        <authorList>
            <person name="Ward L.M."/>
            <person name="Hemp J."/>
            <person name="Shih P.M."/>
            <person name="Mcglynn S.E."/>
            <person name="Fischer W."/>
        </authorList>
    </citation>
    <scope>NUCLEOTIDE SEQUENCE [LARGE SCALE GENOMIC DNA]</scope>
    <source>
        <strain evidence="3">JP3_13</strain>
    </source>
</reference>
<sequence>MLAEELTTSQILNLFTPWLIFGVVIFALARTQYWIKQHLFGIGLIWLGKKERAAWIYILVLLPGILLRELSRWTVAGMLGQKPTFITPGPQIDDDGVVHFRLFHYTILNPVYIGILAATPMVVGFSIMLAISYGALNLPQLLALLGSAESAALRQAFGALLSRADLPIWIYLLFTITNTMLPTLRELRSTWFLWVIFGAFMCFLLVLGMYNAILMLLAGPIATAIYTLTTVYGSVAAVNLLMLLVISVVEAIFSRLTNRKVEYRPAPLQPRRSALEAPRTIYELRLPTPPPPSRALSAGAALKLGMGKVPEGELPARAEGTDLPAAQPEPELIKAPPRRRATPTPAPAHQTGESPRPLPAPPQPKEPPAPTPAKPLPLVSPARQTGTLMGNAPEPTAAAGEVIEGEVIEGKDDGQLRYVPVDEA</sequence>
<gene>
    <name evidence="3" type="ORF">CUN49_10050</name>
</gene>
<evidence type="ECO:0000313" key="4">
    <source>
        <dbReference type="Proteomes" id="UP000229681"/>
    </source>
</evidence>
<feature type="region of interest" description="Disordered" evidence="1">
    <location>
        <begin position="311"/>
        <end position="424"/>
    </location>
</feature>
<accession>A0A2M8PDB1</accession>
<dbReference type="Proteomes" id="UP000229681">
    <property type="component" value="Unassembled WGS sequence"/>
</dbReference>
<keyword evidence="2" id="KW-0472">Membrane</keyword>
<dbReference type="AlphaFoldDB" id="A0A2M8PDB1"/>
<evidence type="ECO:0000256" key="1">
    <source>
        <dbReference type="SAM" id="MobiDB-lite"/>
    </source>
</evidence>
<comment type="caution">
    <text evidence="3">The sequence shown here is derived from an EMBL/GenBank/DDBJ whole genome shotgun (WGS) entry which is preliminary data.</text>
</comment>
<proteinExistence type="predicted"/>
<feature type="transmembrane region" description="Helical" evidence="2">
    <location>
        <begin position="231"/>
        <end position="253"/>
    </location>
</feature>
<feature type="transmembrane region" description="Helical" evidence="2">
    <location>
        <begin position="191"/>
        <end position="219"/>
    </location>
</feature>
<keyword evidence="2" id="KW-0812">Transmembrane</keyword>
<dbReference type="EMBL" id="PGTM01000142">
    <property type="protein sequence ID" value="PJF35534.1"/>
    <property type="molecule type" value="Genomic_DNA"/>
</dbReference>
<feature type="transmembrane region" description="Helical" evidence="2">
    <location>
        <begin position="53"/>
        <end position="70"/>
    </location>
</feature>
<feature type="transmembrane region" description="Helical" evidence="2">
    <location>
        <begin position="166"/>
        <end position="184"/>
    </location>
</feature>
<name>A0A2M8PDB1_9CHLR</name>
<feature type="compositionally biased region" description="Pro residues" evidence="1">
    <location>
        <begin position="356"/>
        <end position="375"/>
    </location>
</feature>
<evidence type="ECO:0000313" key="3">
    <source>
        <dbReference type="EMBL" id="PJF35534.1"/>
    </source>
</evidence>